<proteinExistence type="predicted"/>
<protein>
    <submittedName>
        <fullName evidence="1">Uncharacterized protein</fullName>
    </submittedName>
</protein>
<accession>A0A0K2TYG8</accession>
<name>A0A0K2TYG8_LEPSM</name>
<evidence type="ECO:0000313" key="1">
    <source>
        <dbReference type="EMBL" id="CDW30401.1"/>
    </source>
</evidence>
<sequence>MKHMSDSGVSAP</sequence>
<organism evidence="1">
    <name type="scientific">Lepeophtheirus salmonis</name>
    <name type="common">Salmon louse</name>
    <name type="synonym">Caligus salmonis</name>
    <dbReference type="NCBI Taxonomy" id="72036"/>
    <lineage>
        <taxon>Eukaryota</taxon>
        <taxon>Metazoa</taxon>
        <taxon>Ecdysozoa</taxon>
        <taxon>Arthropoda</taxon>
        <taxon>Crustacea</taxon>
        <taxon>Multicrustacea</taxon>
        <taxon>Hexanauplia</taxon>
        <taxon>Copepoda</taxon>
        <taxon>Siphonostomatoida</taxon>
        <taxon>Caligidae</taxon>
        <taxon>Lepeophtheirus</taxon>
    </lineage>
</organism>
<reference evidence="1" key="1">
    <citation type="submission" date="2014-05" db="EMBL/GenBank/DDBJ databases">
        <authorList>
            <person name="Chronopoulou M."/>
        </authorList>
    </citation>
    <scope>NUCLEOTIDE SEQUENCE</scope>
    <source>
        <tissue evidence="1">Whole organism</tissue>
    </source>
</reference>
<dbReference type="EMBL" id="HACA01013040">
    <property type="protein sequence ID" value="CDW30401.1"/>
    <property type="molecule type" value="Transcribed_RNA"/>
</dbReference>